<feature type="domain" description="AB hydrolase-1" evidence="3">
    <location>
        <begin position="282"/>
        <end position="371"/>
    </location>
</feature>
<feature type="transmembrane region" description="Helical" evidence="2">
    <location>
        <begin position="128"/>
        <end position="146"/>
    </location>
</feature>
<dbReference type="Gene3D" id="3.40.50.1820">
    <property type="entry name" value="alpha/beta hydrolase"/>
    <property type="match status" value="2"/>
</dbReference>
<sequence length="880" mass="93944">MAGKEKRRYINYRVDAYLRDRFLQSGRKHKPREFCGSGETLMRCFNHIKFCVVCCASLSQAVAPWMLCAVEAITVLLIYFLATSRSLVIHHHHFSFSRSLEDVVGLSCTRAAILSLAYAVGQRSVHRPYLYAAYFLAAACVPYIVVKTIMFRYGSNSIAAASILTITGLSSVCHILAARRTVDWARRRYQMGLAGFGMPWEEGEDAWLMMRRPDLEDVTKTSDGGGPDASEDVPAEMLADDDSKFVELEPGLKVHYKEVAPPAAATAAAAAFGGPDGATTGIVLVHGFGGGVFSWRHIMEALAMQCHCRVIAFDRPAFGLTSRPKATDQNNPYTVSSQSQLLLQFCSALRLRQVVLMAHADGCLVTLRAASISARFYQARGSCLNHQPPCAPHHSLYEIPHYVTTLTSAALNPPERARTAPSSADSSPKLTSDAPGSPPTEQLLSAYQHQIQQQHVQQQLGSGPIGLSQTVSSGGTCCGGGALSAAAFAAAMSSDVVFPGTGIASHLLSSAGSGPPAFLAESENCRSVVAAEEVARAGNAGYMAGGATAFTSAKAQPHTGSGIAPHQHISLGGASHHNQHQHHHTHSFCAGLGSGCVALGTPVVDLEAGSTRCDTLEMDQASTTSTSFTAALSTQAHHRRAQSVPGPVGVGNGCSTRSSEVWEEPSCSSSQYAYPHQHPCLHPMPIVLGLVLLHPNLSGVMGPAFFRILARSKLGRSILRPLLRSEVGEVANRRAWHNTDKLTSEVLELYKTPLRVEGWDAALIETTRQRRESCQGDLPAYCSSVESIPTLIATGEHDRIVPPSKSESLSTDLPHAHLAVLHDCGHLSHEEAPSALLEHLVPFCGEVLCHASMYTVTALASAGLAIPGAAPAPPGVYLRS</sequence>
<dbReference type="InterPro" id="IPR000073">
    <property type="entry name" value="AB_hydrolase_1"/>
</dbReference>
<dbReference type="Proteomes" id="UP000722791">
    <property type="component" value="Unassembled WGS sequence"/>
</dbReference>
<organism evidence="5 6">
    <name type="scientific">Volvox reticuliferus</name>
    <dbReference type="NCBI Taxonomy" id="1737510"/>
    <lineage>
        <taxon>Eukaryota</taxon>
        <taxon>Viridiplantae</taxon>
        <taxon>Chlorophyta</taxon>
        <taxon>core chlorophytes</taxon>
        <taxon>Chlorophyceae</taxon>
        <taxon>CS clade</taxon>
        <taxon>Chlamydomonadales</taxon>
        <taxon>Volvocaceae</taxon>
        <taxon>Volvox</taxon>
    </lineage>
</organism>
<keyword evidence="2" id="KW-0472">Membrane</keyword>
<evidence type="ECO:0000259" key="3">
    <source>
        <dbReference type="Pfam" id="PF00561"/>
    </source>
</evidence>
<reference evidence="5" key="1">
    <citation type="journal article" date="2021" name="Proc. Natl. Acad. Sci. U.S.A.">
        <title>Three genomes in the algal genus Volvox reveal the fate of a haploid sex-determining region after a transition to homothallism.</title>
        <authorList>
            <person name="Yamamoto K."/>
            <person name="Hamaji T."/>
            <person name="Kawai-Toyooka H."/>
            <person name="Matsuzaki R."/>
            <person name="Takahashi F."/>
            <person name="Nishimura Y."/>
            <person name="Kawachi M."/>
            <person name="Noguchi H."/>
            <person name="Minakuchi Y."/>
            <person name="Umen J.G."/>
            <person name="Toyoda A."/>
            <person name="Nozaki H."/>
        </authorList>
    </citation>
    <scope>NUCLEOTIDE SEQUENCE</scope>
    <source>
        <strain evidence="5">NIES-3785</strain>
        <strain evidence="4">NIES-3786</strain>
    </source>
</reference>
<evidence type="ECO:0000256" key="2">
    <source>
        <dbReference type="SAM" id="Phobius"/>
    </source>
</evidence>
<evidence type="ECO:0000313" key="7">
    <source>
        <dbReference type="Proteomes" id="UP000747110"/>
    </source>
</evidence>
<dbReference type="Pfam" id="PF00561">
    <property type="entry name" value="Abhydrolase_1"/>
    <property type="match status" value="1"/>
</dbReference>
<comment type="caution">
    <text evidence="5">The sequence shown here is derived from an EMBL/GenBank/DDBJ whole genome shotgun (WGS) entry which is preliminary data.</text>
</comment>
<dbReference type="InterPro" id="IPR029058">
    <property type="entry name" value="AB_hydrolase_fold"/>
</dbReference>
<dbReference type="OrthoDB" id="19657at2759"/>
<dbReference type="PANTHER" id="PTHR43689:SF8">
    <property type="entry name" value="ALPHA_BETA-HYDROLASES SUPERFAMILY PROTEIN"/>
    <property type="match status" value="1"/>
</dbReference>
<dbReference type="EMBL" id="BNCQ01000017">
    <property type="protein sequence ID" value="GIM05088.1"/>
    <property type="molecule type" value="Genomic_DNA"/>
</dbReference>
<gene>
    <name evidence="4" type="ORF">Vretifemale_18793</name>
    <name evidence="5" type="ORF">Vretimale_9570</name>
</gene>
<dbReference type="AlphaFoldDB" id="A0A8J4GDR4"/>
<dbReference type="EMBL" id="BNCP01000062">
    <property type="protein sequence ID" value="GIL91123.1"/>
    <property type="molecule type" value="Genomic_DNA"/>
</dbReference>
<evidence type="ECO:0000313" key="5">
    <source>
        <dbReference type="EMBL" id="GIM05088.1"/>
    </source>
</evidence>
<protein>
    <recommendedName>
        <fullName evidence="3">AB hydrolase-1 domain-containing protein</fullName>
    </recommendedName>
</protein>
<dbReference type="Proteomes" id="UP000747110">
    <property type="component" value="Unassembled WGS sequence"/>
</dbReference>
<feature type="transmembrane region" description="Helical" evidence="2">
    <location>
        <begin position="158"/>
        <end position="177"/>
    </location>
</feature>
<keyword evidence="2" id="KW-0812">Transmembrane</keyword>
<evidence type="ECO:0000313" key="4">
    <source>
        <dbReference type="EMBL" id="GIL91123.1"/>
    </source>
</evidence>
<feature type="compositionally biased region" description="Polar residues" evidence="1">
    <location>
        <begin position="420"/>
        <end position="430"/>
    </location>
</feature>
<accession>A0A8J4GDR4</accession>
<feature type="region of interest" description="Disordered" evidence="1">
    <location>
        <begin position="410"/>
        <end position="441"/>
    </location>
</feature>
<keyword evidence="7" id="KW-1185">Reference proteome</keyword>
<evidence type="ECO:0000256" key="1">
    <source>
        <dbReference type="SAM" id="MobiDB-lite"/>
    </source>
</evidence>
<dbReference type="SUPFAM" id="SSF53474">
    <property type="entry name" value="alpha/beta-Hydrolases"/>
    <property type="match status" value="2"/>
</dbReference>
<evidence type="ECO:0000313" key="6">
    <source>
        <dbReference type="Proteomes" id="UP000722791"/>
    </source>
</evidence>
<dbReference type="PANTHER" id="PTHR43689">
    <property type="entry name" value="HYDROLASE"/>
    <property type="match status" value="1"/>
</dbReference>
<keyword evidence="2" id="KW-1133">Transmembrane helix</keyword>
<proteinExistence type="predicted"/>
<name>A0A8J4GDR4_9CHLO</name>
<feature type="transmembrane region" description="Helical" evidence="2">
    <location>
        <begin position="62"/>
        <end position="82"/>
    </location>
</feature>